<feature type="transmembrane region" description="Helical" evidence="6">
    <location>
        <begin position="159"/>
        <end position="184"/>
    </location>
</feature>
<evidence type="ECO:0000256" key="3">
    <source>
        <dbReference type="ARBA" id="ARBA00022980"/>
    </source>
</evidence>
<sequence>MNVVGKRKEFNEESGKMKSLKRWLYSAPSTTSSLLESPSKALKFATQLFPRRGCHRATFIRPPAAVSPKIEEIGTIISNLTLEEACSLVDHLQDRLGVSAATFAPAAVAIAPGAATDAASGGEAAVEEKTEFDVVIEEVPSNARIATIKVIYRNGVSPVFSILLSSFTGFGISISMNFLLIEYLRWRARRTLRSVQLNQSQQQNKARNLARVEDGDDTRQQDLENQIQDPNPLQHGQNHS</sequence>
<organism evidence="8 9">
    <name type="scientific">Zingiber officinale</name>
    <name type="common">Ginger</name>
    <name type="synonym">Amomum zingiber</name>
    <dbReference type="NCBI Taxonomy" id="94328"/>
    <lineage>
        <taxon>Eukaryota</taxon>
        <taxon>Viridiplantae</taxon>
        <taxon>Streptophyta</taxon>
        <taxon>Embryophyta</taxon>
        <taxon>Tracheophyta</taxon>
        <taxon>Spermatophyta</taxon>
        <taxon>Magnoliopsida</taxon>
        <taxon>Liliopsida</taxon>
        <taxon>Zingiberales</taxon>
        <taxon>Zingiberaceae</taxon>
        <taxon>Zingiber</taxon>
    </lineage>
</organism>
<dbReference type="CDD" id="cd00387">
    <property type="entry name" value="Ribosomal_L7_L12"/>
    <property type="match status" value="1"/>
</dbReference>
<evidence type="ECO:0000256" key="4">
    <source>
        <dbReference type="ARBA" id="ARBA00023274"/>
    </source>
</evidence>
<keyword evidence="3" id="KW-0689">Ribosomal protein</keyword>
<evidence type="ECO:0000256" key="1">
    <source>
        <dbReference type="ARBA" id="ARBA00007197"/>
    </source>
</evidence>
<keyword evidence="9" id="KW-1185">Reference proteome</keyword>
<dbReference type="AlphaFoldDB" id="A0A8J5HBT3"/>
<dbReference type="GO" id="GO:1990904">
    <property type="term" value="C:ribonucleoprotein complex"/>
    <property type="evidence" value="ECO:0007669"/>
    <property type="project" value="UniProtKB-KW"/>
</dbReference>
<keyword evidence="6" id="KW-1133">Transmembrane helix</keyword>
<evidence type="ECO:0000313" key="9">
    <source>
        <dbReference type="Proteomes" id="UP000734854"/>
    </source>
</evidence>
<comment type="caution">
    <text evidence="8">The sequence shown here is derived from an EMBL/GenBank/DDBJ whole genome shotgun (WGS) entry which is preliminary data.</text>
</comment>
<dbReference type="InterPro" id="IPR008932">
    <property type="entry name" value="Ribosomal_bL12_oligo"/>
</dbReference>
<dbReference type="SUPFAM" id="SSF48300">
    <property type="entry name" value="Ribosomal protein L7/12, oligomerisation (N-terminal) domain"/>
    <property type="match status" value="1"/>
</dbReference>
<accession>A0A8J5HBT3</accession>
<evidence type="ECO:0000256" key="2">
    <source>
        <dbReference type="ARBA" id="ARBA00022946"/>
    </source>
</evidence>
<protein>
    <recommendedName>
        <fullName evidence="7">Large ribosomal subunit protein bL12 oligomerization domain-containing protein</fullName>
    </recommendedName>
</protein>
<gene>
    <name evidence="8" type="ORF">ZIOFF_024272</name>
</gene>
<evidence type="ECO:0000256" key="5">
    <source>
        <dbReference type="SAM" id="MobiDB-lite"/>
    </source>
</evidence>
<dbReference type="GO" id="GO:0005840">
    <property type="term" value="C:ribosome"/>
    <property type="evidence" value="ECO:0007669"/>
    <property type="project" value="UniProtKB-KW"/>
</dbReference>
<dbReference type="Pfam" id="PF16320">
    <property type="entry name" value="Ribosomal_L12_N"/>
    <property type="match status" value="1"/>
</dbReference>
<evidence type="ECO:0000313" key="8">
    <source>
        <dbReference type="EMBL" id="KAG6513935.1"/>
    </source>
</evidence>
<dbReference type="GO" id="GO:0003735">
    <property type="term" value="F:structural constituent of ribosome"/>
    <property type="evidence" value="ECO:0007669"/>
    <property type="project" value="InterPro"/>
</dbReference>
<feature type="region of interest" description="Disordered" evidence="5">
    <location>
        <begin position="197"/>
        <end position="240"/>
    </location>
</feature>
<dbReference type="GO" id="GO:0006412">
    <property type="term" value="P:translation"/>
    <property type="evidence" value="ECO:0007669"/>
    <property type="project" value="InterPro"/>
</dbReference>
<dbReference type="EMBL" id="JACMSC010000007">
    <property type="protein sequence ID" value="KAG6513935.1"/>
    <property type="molecule type" value="Genomic_DNA"/>
</dbReference>
<dbReference type="PANTHER" id="PTHR45987">
    <property type="entry name" value="39S RIBOSOMAL PROTEIN L12"/>
    <property type="match status" value="1"/>
</dbReference>
<keyword evidence="4" id="KW-0687">Ribonucleoprotein</keyword>
<feature type="compositionally biased region" description="Polar residues" evidence="5">
    <location>
        <begin position="197"/>
        <end position="206"/>
    </location>
</feature>
<dbReference type="GO" id="GO:0003729">
    <property type="term" value="F:mRNA binding"/>
    <property type="evidence" value="ECO:0007669"/>
    <property type="project" value="TreeGrafter"/>
</dbReference>
<dbReference type="InterPro" id="IPR036235">
    <property type="entry name" value="Ribosomal_bL12_oligo_N_sf"/>
</dbReference>
<feature type="compositionally biased region" description="Polar residues" evidence="5">
    <location>
        <begin position="223"/>
        <end position="240"/>
    </location>
</feature>
<keyword evidence="6" id="KW-0812">Transmembrane</keyword>
<dbReference type="InterPro" id="IPR000206">
    <property type="entry name" value="Ribosomal_bL12"/>
</dbReference>
<keyword evidence="2" id="KW-0809">Transit peptide</keyword>
<feature type="domain" description="Large ribosomal subunit protein bL12 oligomerization" evidence="7">
    <location>
        <begin position="69"/>
        <end position="117"/>
    </location>
</feature>
<dbReference type="Proteomes" id="UP000734854">
    <property type="component" value="Unassembled WGS sequence"/>
</dbReference>
<feature type="compositionally biased region" description="Basic and acidic residues" evidence="5">
    <location>
        <begin position="210"/>
        <end position="222"/>
    </location>
</feature>
<proteinExistence type="inferred from homology"/>
<reference evidence="8 9" key="1">
    <citation type="submission" date="2020-08" db="EMBL/GenBank/DDBJ databases">
        <title>Plant Genome Project.</title>
        <authorList>
            <person name="Zhang R.-G."/>
        </authorList>
    </citation>
    <scope>NUCLEOTIDE SEQUENCE [LARGE SCALE GENOMIC DNA]</scope>
    <source>
        <tissue evidence="8">Rhizome</tissue>
    </source>
</reference>
<dbReference type="Gene3D" id="1.20.5.710">
    <property type="entry name" value="Single helix bin"/>
    <property type="match status" value="1"/>
</dbReference>
<evidence type="ECO:0000259" key="7">
    <source>
        <dbReference type="Pfam" id="PF16320"/>
    </source>
</evidence>
<keyword evidence="6" id="KW-0472">Membrane</keyword>
<name>A0A8J5HBT3_ZINOF</name>
<comment type="similarity">
    <text evidence="1">Belongs to the bacterial ribosomal protein bL12 family.</text>
</comment>
<evidence type="ECO:0000256" key="6">
    <source>
        <dbReference type="SAM" id="Phobius"/>
    </source>
</evidence>
<dbReference type="PANTHER" id="PTHR45987:SF26">
    <property type="entry name" value="LARGE RIBOSOMAL SUBUNIT PROTEIN BL12CX-RELATED"/>
    <property type="match status" value="1"/>
</dbReference>